<evidence type="ECO:0000313" key="3">
    <source>
        <dbReference type="Proteomes" id="UP000694568"/>
    </source>
</evidence>
<organism evidence="2 3">
    <name type="scientific">Sander lucioperca</name>
    <name type="common">Pike-perch</name>
    <name type="synonym">Perca lucioperca</name>
    <dbReference type="NCBI Taxonomy" id="283035"/>
    <lineage>
        <taxon>Eukaryota</taxon>
        <taxon>Metazoa</taxon>
        <taxon>Chordata</taxon>
        <taxon>Craniata</taxon>
        <taxon>Vertebrata</taxon>
        <taxon>Euteleostomi</taxon>
        <taxon>Actinopterygii</taxon>
        <taxon>Neopterygii</taxon>
        <taxon>Teleostei</taxon>
        <taxon>Neoteleostei</taxon>
        <taxon>Acanthomorphata</taxon>
        <taxon>Eupercaria</taxon>
        <taxon>Perciformes</taxon>
        <taxon>Percoidei</taxon>
        <taxon>Percidae</taxon>
        <taxon>Luciopercinae</taxon>
        <taxon>Sander</taxon>
    </lineage>
</organism>
<dbReference type="GeneTree" id="ENSGT00940000154146"/>
<dbReference type="GO" id="GO:0035023">
    <property type="term" value="P:regulation of Rho protein signal transduction"/>
    <property type="evidence" value="ECO:0007669"/>
    <property type="project" value="TreeGrafter"/>
</dbReference>
<reference evidence="2" key="1">
    <citation type="submission" date="2025-08" db="UniProtKB">
        <authorList>
            <consortium name="Ensembl"/>
        </authorList>
    </citation>
    <scope>IDENTIFICATION</scope>
</reference>
<dbReference type="InterPro" id="IPR051632">
    <property type="entry name" value="Rho_GEF"/>
</dbReference>
<feature type="compositionally biased region" description="Polar residues" evidence="1">
    <location>
        <begin position="159"/>
        <end position="168"/>
    </location>
</feature>
<feature type="compositionally biased region" description="Polar residues" evidence="1">
    <location>
        <begin position="456"/>
        <end position="475"/>
    </location>
</feature>
<feature type="compositionally biased region" description="Polar residues" evidence="1">
    <location>
        <begin position="384"/>
        <end position="402"/>
    </location>
</feature>
<sequence length="573" mass="61120">MKLNPQQAPLYGECVLTVQLDDDDVCRAEGEDEEEEEAEFYLLFSGSTQRHLSSTLRVSHVTLEAVCPAHNVCEQVLVTLCLARPGAPVDTHSQETFCFVQDLALDMAHFLLDNTSPQEAFLLDDEQIGFKECERLDQSLALALKHLSLPPQRTGPALDTQTTHTPAHSGTDRDDTETQQEATSMDVCTPLDSCTGRSQCQQLSSLLHVAASHGLRTVAALVLQQPAGREALRTPNAQGQTAAAVAQSRGHQQLLQLFTQYETSSNVQVELKEQPHVDPEGRVFQHHAALGTYTLTFPGPGQRGGGGDGRCIQEELKELRRHIGLHRDTQGNSSGAAALSPACRLQPCKQNAGLSAVTIETCSTTEEQGSPPSLEERARGEDSAVTQTSCSSASLCQSQEAANSPAGRNRKNKRRSRKTARRAAESPGSNKGTPEVGGGIAHRPTKATGSRRETDGATSPRESVTAQRGPTTEETSLPRKPGSAPGADGKCAGRKAAAGSTAIIVKKQEVDLLIRERVAETEAVTRTGQGDTGRLPAGPADVKFAVESAAERTGTSPSGSVLDSLIHGEWEAN</sequence>
<evidence type="ECO:0000313" key="2">
    <source>
        <dbReference type="Ensembl" id="ENSSLUP00000027647.1"/>
    </source>
</evidence>
<evidence type="ECO:0000256" key="1">
    <source>
        <dbReference type="SAM" id="MobiDB-lite"/>
    </source>
</evidence>
<feature type="region of interest" description="Disordered" evidence="1">
    <location>
        <begin position="362"/>
        <end position="498"/>
    </location>
</feature>
<dbReference type="GO" id="GO:0016020">
    <property type="term" value="C:membrane"/>
    <property type="evidence" value="ECO:0007669"/>
    <property type="project" value="TreeGrafter"/>
</dbReference>
<dbReference type="AlphaFoldDB" id="A0A8C9YP51"/>
<dbReference type="Ensembl" id="ENSSLUT00000028541.1">
    <property type="protein sequence ID" value="ENSSLUP00000027647.1"/>
    <property type="gene ID" value="ENSSLUG00000012522.1"/>
</dbReference>
<feature type="compositionally biased region" description="Basic residues" evidence="1">
    <location>
        <begin position="408"/>
        <end position="421"/>
    </location>
</feature>
<gene>
    <name evidence="2" type="primary">LOC116040246</name>
</gene>
<dbReference type="GO" id="GO:0015629">
    <property type="term" value="C:actin cytoskeleton"/>
    <property type="evidence" value="ECO:0007669"/>
    <property type="project" value="TreeGrafter"/>
</dbReference>
<dbReference type="PANTHER" id="PTHR13944:SF18">
    <property type="entry name" value="A-KINASE ANCHOR PROTEIN 13"/>
    <property type="match status" value="1"/>
</dbReference>
<proteinExistence type="predicted"/>
<reference evidence="2" key="2">
    <citation type="submission" date="2025-09" db="UniProtKB">
        <authorList>
            <consortium name="Ensembl"/>
        </authorList>
    </citation>
    <scope>IDENTIFICATION</scope>
</reference>
<protein>
    <submittedName>
        <fullName evidence="2">Uncharacterized protein</fullName>
    </submittedName>
</protein>
<dbReference type="PANTHER" id="PTHR13944">
    <property type="entry name" value="AGAP007712-PA"/>
    <property type="match status" value="1"/>
</dbReference>
<dbReference type="InterPro" id="IPR036770">
    <property type="entry name" value="Ankyrin_rpt-contain_sf"/>
</dbReference>
<accession>A0A8C9YP51</accession>
<keyword evidence="3" id="KW-1185">Reference proteome</keyword>
<dbReference type="Proteomes" id="UP000694568">
    <property type="component" value="Unplaced"/>
</dbReference>
<feature type="region of interest" description="Disordered" evidence="1">
    <location>
        <begin position="550"/>
        <end position="573"/>
    </location>
</feature>
<name>A0A8C9YP51_SANLU</name>
<dbReference type="GO" id="GO:0005078">
    <property type="term" value="F:MAP-kinase scaffold activity"/>
    <property type="evidence" value="ECO:0007669"/>
    <property type="project" value="TreeGrafter"/>
</dbReference>
<dbReference type="GO" id="GO:0071875">
    <property type="term" value="P:adrenergic receptor signaling pathway"/>
    <property type="evidence" value="ECO:0007669"/>
    <property type="project" value="TreeGrafter"/>
</dbReference>
<feature type="region of interest" description="Disordered" evidence="1">
    <location>
        <begin position="151"/>
        <end position="183"/>
    </location>
</feature>
<dbReference type="Gene3D" id="1.25.40.20">
    <property type="entry name" value="Ankyrin repeat-containing domain"/>
    <property type="match status" value="1"/>
</dbReference>
<dbReference type="GO" id="GO:0043123">
    <property type="term" value="P:positive regulation of canonical NF-kappaB signal transduction"/>
    <property type="evidence" value="ECO:0007669"/>
    <property type="project" value="TreeGrafter"/>
</dbReference>
<feature type="compositionally biased region" description="Polar residues" evidence="1">
    <location>
        <begin position="362"/>
        <end position="371"/>
    </location>
</feature>